<proteinExistence type="predicted"/>
<dbReference type="InterPro" id="IPR042098">
    <property type="entry name" value="TauD-like_sf"/>
</dbReference>
<dbReference type="SUPFAM" id="SSF51197">
    <property type="entry name" value="Clavaminate synthase-like"/>
    <property type="match status" value="1"/>
</dbReference>
<evidence type="ECO:0000256" key="4">
    <source>
        <dbReference type="ARBA" id="ARBA00023194"/>
    </source>
</evidence>
<dbReference type="OrthoDB" id="9769888at2"/>
<protein>
    <submittedName>
        <fullName evidence="6">Taurine catabolism dioxygenase TauD, TfdA family</fullName>
    </submittedName>
</protein>
<dbReference type="Gene3D" id="3.60.130.10">
    <property type="entry name" value="Clavaminate synthase-like"/>
    <property type="match status" value="1"/>
</dbReference>
<keyword evidence="4" id="KW-0045">Antibiotic biosynthesis</keyword>
<keyword evidence="6" id="KW-0223">Dioxygenase</keyword>
<feature type="domain" description="TauD/TfdA-like" evidence="5">
    <location>
        <begin position="28"/>
        <end position="301"/>
    </location>
</feature>
<evidence type="ECO:0000313" key="7">
    <source>
        <dbReference type="Proteomes" id="UP000199558"/>
    </source>
</evidence>
<dbReference type="STRING" id="946078.GA0070622_2707"/>
<keyword evidence="2" id="KW-0560">Oxidoreductase</keyword>
<dbReference type="GO" id="GO:0051213">
    <property type="term" value="F:dioxygenase activity"/>
    <property type="evidence" value="ECO:0007669"/>
    <property type="project" value="UniProtKB-KW"/>
</dbReference>
<keyword evidence="3" id="KW-0408">Iron</keyword>
<evidence type="ECO:0000256" key="1">
    <source>
        <dbReference type="ARBA" id="ARBA00001954"/>
    </source>
</evidence>
<evidence type="ECO:0000256" key="3">
    <source>
        <dbReference type="ARBA" id="ARBA00023004"/>
    </source>
</evidence>
<evidence type="ECO:0000259" key="5">
    <source>
        <dbReference type="Pfam" id="PF02668"/>
    </source>
</evidence>
<dbReference type="Proteomes" id="UP000199558">
    <property type="component" value="Unassembled WGS sequence"/>
</dbReference>
<dbReference type="InterPro" id="IPR003819">
    <property type="entry name" value="TauD/TfdA-like"/>
</dbReference>
<sequence length="310" mass="32878">MTDQIGVNSLPELSLAEVLTHAGGPDPVPALLEPAGAVLVRDAGVAGAPALAALAGRLGLRAVDQTEPFAARRDLGDGVWSQPAWPATAPMCMHHELGWQREPPPYLLVSCLRAPATGGRTGVADGRAVLPLLPDALVRRAARHGWILVRRYAAGLIGMSWQEAFPDMDVAAVEAYAAGEGIDLSWGPDHLLTRRTRPALRRTGQDGVLAWSNLLAFCSEWTMDPAVRTYLITALGRAGLPFETSFGDGSPFTAADVEAVNAAYDRVSAHVTWRAGDVLVLDNIRAAHSSEPFTGSREMAVLHAAPAVPR</sequence>
<evidence type="ECO:0000256" key="2">
    <source>
        <dbReference type="ARBA" id="ARBA00023002"/>
    </source>
</evidence>
<dbReference type="AlphaFoldDB" id="A0A1A9B9X6"/>
<comment type="cofactor">
    <cofactor evidence="1">
        <name>Fe(2+)</name>
        <dbReference type="ChEBI" id="CHEBI:29033"/>
    </cofactor>
</comment>
<reference evidence="7" key="1">
    <citation type="submission" date="2016-06" db="EMBL/GenBank/DDBJ databases">
        <authorList>
            <person name="Varghese N."/>
            <person name="Submissions Spin"/>
        </authorList>
    </citation>
    <scope>NUCLEOTIDE SEQUENCE [LARGE SCALE GENOMIC DNA]</scope>
    <source>
        <strain evidence="7">DSM 45794</strain>
    </source>
</reference>
<dbReference type="Pfam" id="PF02668">
    <property type="entry name" value="TauD"/>
    <property type="match status" value="1"/>
</dbReference>
<name>A0A1A9B9X6_9ACTN</name>
<keyword evidence="7" id="KW-1185">Reference proteome</keyword>
<dbReference type="PANTHER" id="PTHR10696:SF56">
    <property type="entry name" value="TAUD_TFDA-LIKE DOMAIN-CONTAINING PROTEIN"/>
    <property type="match status" value="1"/>
</dbReference>
<dbReference type="EMBL" id="FLRH01000003">
    <property type="protein sequence ID" value="SBT65702.1"/>
    <property type="molecule type" value="Genomic_DNA"/>
</dbReference>
<evidence type="ECO:0000313" key="6">
    <source>
        <dbReference type="EMBL" id="SBT65702.1"/>
    </source>
</evidence>
<dbReference type="GO" id="GO:0017000">
    <property type="term" value="P:antibiotic biosynthetic process"/>
    <property type="evidence" value="ECO:0007669"/>
    <property type="project" value="UniProtKB-KW"/>
</dbReference>
<organism evidence="6 7">
    <name type="scientific">Micromonospora sediminicola</name>
    <dbReference type="NCBI Taxonomy" id="946078"/>
    <lineage>
        <taxon>Bacteria</taxon>
        <taxon>Bacillati</taxon>
        <taxon>Actinomycetota</taxon>
        <taxon>Actinomycetes</taxon>
        <taxon>Micromonosporales</taxon>
        <taxon>Micromonosporaceae</taxon>
        <taxon>Micromonospora</taxon>
    </lineage>
</organism>
<dbReference type="InterPro" id="IPR050411">
    <property type="entry name" value="AlphaKG_dependent_hydroxylases"/>
</dbReference>
<dbReference type="PANTHER" id="PTHR10696">
    <property type="entry name" value="GAMMA-BUTYROBETAINE HYDROXYLASE-RELATED"/>
    <property type="match status" value="1"/>
</dbReference>
<gene>
    <name evidence="6" type="ORF">GA0070622_2707</name>
</gene>
<accession>A0A1A9B9X6</accession>
<dbReference type="RefSeq" id="WP_091573607.1">
    <property type="nucleotide sequence ID" value="NZ_FLRH01000003.1"/>
</dbReference>